<evidence type="ECO:0000313" key="1">
    <source>
        <dbReference type="EMBL" id="TFK84484.1"/>
    </source>
</evidence>
<accession>A0A5C3P498</accession>
<protein>
    <submittedName>
        <fullName evidence="1">Uncharacterized protein</fullName>
    </submittedName>
</protein>
<gene>
    <name evidence="1" type="ORF">K466DRAFT_588894</name>
</gene>
<organism evidence="1 2">
    <name type="scientific">Polyporus arcularius HHB13444</name>
    <dbReference type="NCBI Taxonomy" id="1314778"/>
    <lineage>
        <taxon>Eukaryota</taxon>
        <taxon>Fungi</taxon>
        <taxon>Dikarya</taxon>
        <taxon>Basidiomycota</taxon>
        <taxon>Agaricomycotina</taxon>
        <taxon>Agaricomycetes</taxon>
        <taxon>Polyporales</taxon>
        <taxon>Polyporaceae</taxon>
        <taxon>Polyporus</taxon>
    </lineage>
</organism>
<dbReference type="Proteomes" id="UP000308197">
    <property type="component" value="Unassembled WGS sequence"/>
</dbReference>
<keyword evidence="2" id="KW-1185">Reference proteome</keyword>
<dbReference type="AlphaFoldDB" id="A0A5C3P498"/>
<proteinExistence type="predicted"/>
<name>A0A5C3P498_9APHY</name>
<dbReference type="EMBL" id="ML211313">
    <property type="protein sequence ID" value="TFK84484.1"/>
    <property type="molecule type" value="Genomic_DNA"/>
</dbReference>
<sequence length="64" mass="7378">MADRSEKTLTDQARYAKCRRSARVPIPPTASSDVETRHVPHPQLNRLLQLYRDHNLVISVTRIV</sequence>
<evidence type="ECO:0000313" key="2">
    <source>
        <dbReference type="Proteomes" id="UP000308197"/>
    </source>
</evidence>
<reference evidence="1 2" key="1">
    <citation type="journal article" date="2019" name="Nat. Ecol. Evol.">
        <title>Megaphylogeny resolves global patterns of mushroom evolution.</title>
        <authorList>
            <person name="Varga T."/>
            <person name="Krizsan K."/>
            <person name="Foldi C."/>
            <person name="Dima B."/>
            <person name="Sanchez-Garcia M."/>
            <person name="Sanchez-Ramirez S."/>
            <person name="Szollosi G.J."/>
            <person name="Szarkandi J.G."/>
            <person name="Papp V."/>
            <person name="Albert L."/>
            <person name="Andreopoulos W."/>
            <person name="Angelini C."/>
            <person name="Antonin V."/>
            <person name="Barry K.W."/>
            <person name="Bougher N.L."/>
            <person name="Buchanan P."/>
            <person name="Buyck B."/>
            <person name="Bense V."/>
            <person name="Catcheside P."/>
            <person name="Chovatia M."/>
            <person name="Cooper J."/>
            <person name="Damon W."/>
            <person name="Desjardin D."/>
            <person name="Finy P."/>
            <person name="Geml J."/>
            <person name="Haridas S."/>
            <person name="Hughes K."/>
            <person name="Justo A."/>
            <person name="Karasinski D."/>
            <person name="Kautmanova I."/>
            <person name="Kiss B."/>
            <person name="Kocsube S."/>
            <person name="Kotiranta H."/>
            <person name="LaButti K.M."/>
            <person name="Lechner B.E."/>
            <person name="Liimatainen K."/>
            <person name="Lipzen A."/>
            <person name="Lukacs Z."/>
            <person name="Mihaltcheva S."/>
            <person name="Morgado L.N."/>
            <person name="Niskanen T."/>
            <person name="Noordeloos M.E."/>
            <person name="Ohm R.A."/>
            <person name="Ortiz-Santana B."/>
            <person name="Ovrebo C."/>
            <person name="Racz N."/>
            <person name="Riley R."/>
            <person name="Savchenko A."/>
            <person name="Shiryaev A."/>
            <person name="Soop K."/>
            <person name="Spirin V."/>
            <person name="Szebenyi C."/>
            <person name="Tomsovsky M."/>
            <person name="Tulloss R.E."/>
            <person name="Uehling J."/>
            <person name="Grigoriev I.V."/>
            <person name="Vagvolgyi C."/>
            <person name="Papp T."/>
            <person name="Martin F.M."/>
            <person name="Miettinen O."/>
            <person name="Hibbett D.S."/>
            <person name="Nagy L.G."/>
        </authorList>
    </citation>
    <scope>NUCLEOTIDE SEQUENCE [LARGE SCALE GENOMIC DNA]</scope>
    <source>
        <strain evidence="1 2">HHB13444</strain>
    </source>
</reference>
<dbReference type="InParanoid" id="A0A5C3P498"/>